<dbReference type="AlphaFoldDB" id="A0A4Q1K8F0"/>
<keyword evidence="2" id="KW-1185">Reference proteome</keyword>
<accession>A0A4Q1K8F0</accession>
<name>A0A4Q1K8F0_9FLAO</name>
<gene>
    <name evidence="1" type="ORF">EQG61_10790</name>
</gene>
<sequence length="184" mass="21082">MNSEHYTQIAGIKAYRKTRDYYKDKAFLEPPFLESLVAVGCNPTDKNHYKALWILELVAEEQITLLFPYLDSFCSQLSHFHLDPAVRPAAKICLFLVSKKGIQLSPFQEEKIMEGCLDFIIREAKVATVAYALRALFRLGKKHPWVHDELRLILSRELDNPSPGMKFVVKETLMHLKNADNGSS</sequence>
<protein>
    <recommendedName>
        <fullName evidence="3">Adenylosuccinate lyase</fullName>
    </recommendedName>
</protein>
<dbReference type="EMBL" id="SBKN01000006">
    <property type="protein sequence ID" value="RXR21961.1"/>
    <property type="molecule type" value="Genomic_DNA"/>
</dbReference>
<reference evidence="2" key="1">
    <citation type="submission" date="2019-01" db="EMBL/GenBank/DDBJ databases">
        <title>Cytophagaceae bacterium strain CAR-16.</title>
        <authorList>
            <person name="Chen W.-M."/>
        </authorList>
    </citation>
    <scope>NUCLEOTIDE SEQUENCE [LARGE SCALE GENOMIC DNA]</scope>
    <source>
        <strain evidence="2">WWJ-16</strain>
    </source>
</reference>
<organism evidence="1 2">
    <name type="scientific">Flavobacterium stagni</name>
    <dbReference type="NCBI Taxonomy" id="2506421"/>
    <lineage>
        <taxon>Bacteria</taxon>
        <taxon>Pseudomonadati</taxon>
        <taxon>Bacteroidota</taxon>
        <taxon>Flavobacteriia</taxon>
        <taxon>Flavobacteriales</taxon>
        <taxon>Flavobacteriaceae</taxon>
        <taxon>Flavobacterium</taxon>
    </lineage>
</organism>
<dbReference type="RefSeq" id="WP_129461932.1">
    <property type="nucleotide sequence ID" value="NZ_SBKN01000006.1"/>
</dbReference>
<comment type="caution">
    <text evidence="1">The sequence shown here is derived from an EMBL/GenBank/DDBJ whole genome shotgun (WGS) entry which is preliminary data.</text>
</comment>
<dbReference type="Proteomes" id="UP000289857">
    <property type="component" value="Unassembled WGS sequence"/>
</dbReference>
<dbReference type="InterPro" id="IPR016024">
    <property type="entry name" value="ARM-type_fold"/>
</dbReference>
<proteinExistence type="predicted"/>
<dbReference type="OrthoDB" id="979487at2"/>
<evidence type="ECO:0008006" key="3">
    <source>
        <dbReference type="Google" id="ProtNLM"/>
    </source>
</evidence>
<evidence type="ECO:0000313" key="1">
    <source>
        <dbReference type="EMBL" id="RXR21961.1"/>
    </source>
</evidence>
<dbReference type="SUPFAM" id="SSF48371">
    <property type="entry name" value="ARM repeat"/>
    <property type="match status" value="1"/>
</dbReference>
<evidence type="ECO:0000313" key="2">
    <source>
        <dbReference type="Proteomes" id="UP000289857"/>
    </source>
</evidence>